<evidence type="ECO:0000313" key="3">
    <source>
        <dbReference type="EMBL" id="KAK1361281.1"/>
    </source>
</evidence>
<evidence type="ECO:0000256" key="2">
    <source>
        <dbReference type="ARBA" id="ARBA00019577"/>
    </source>
</evidence>
<dbReference type="Pfam" id="PF06320">
    <property type="entry name" value="GCN5L1"/>
    <property type="match status" value="1"/>
</dbReference>
<protein>
    <recommendedName>
        <fullName evidence="2">Biogenesis of lysosome-related organelles complex 1 subunit 1</fullName>
    </recommendedName>
</protein>
<dbReference type="PANTHER" id="PTHR13073:SF0">
    <property type="entry name" value="BIOGENESIS OF LYSOSOME-RELATED ORGANELLES COMPLEX 1 SUBUNIT 1"/>
    <property type="match status" value="1"/>
</dbReference>
<dbReference type="EMBL" id="JAUIZM010000010">
    <property type="protein sequence ID" value="KAK1361281.1"/>
    <property type="molecule type" value="Genomic_DNA"/>
</dbReference>
<organism evidence="3 4">
    <name type="scientific">Heracleum sosnowskyi</name>
    <dbReference type="NCBI Taxonomy" id="360622"/>
    <lineage>
        <taxon>Eukaryota</taxon>
        <taxon>Viridiplantae</taxon>
        <taxon>Streptophyta</taxon>
        <taxon>Embryophyta</taxon>
        <taxon>Tracheophyta</taxon>
        <taxon>Spermatophyta</taxon>
        <taxon>Magnoliopsida</taxon>
        <taxon>eudicotyledons</taxon>
        <taxon>Gunneridae</taxon>
        <taxon>Pentapetalae</taxon>
        <taxon>asterids</taxon>
        <taxon>campanulids</taxon>
        <taxon>Apiales</taxon>
        <taxon>Apiaceae</taxon>
        <taxon>Apioideae</taxon>
        <taxon>apioid superclade</taxon>
        <taxon>Tordylieae</taxon>
        <taxon>Tordyliinae</taxon>
        <taxon>Heracleum</taxon>
    </lineage>
</organism>
<gene>
    <name evidence="3" type="ORF">POM88_045755</name>
</gene>
<reference evidence="3" key="2">
    <citation type="submission" date="2023-05" db="EMBL/GenBank/DDBJ databases">
        <authorList>
            <person name="Schelkunov M.I."/>
        </authorList>
    </citation>
    <scope>NUCLEOTIDE SEQUENCE</scope>
    <source>
        <strain evidence="3">Hsosn_3</strain>
        <tissue evidence="3">Leaf</tissue>
    </source>
</reference>
<reference evidence="3" key="1">
    <citation type="submission" date="2023-02" db="EMBL/GenBank/DDBJ databases">
        <title>Genome of toxic invasive species Heracleum sosnowskyi carries increased number of genes despite the absence of recent whole-genome duplications.</title>
        <authorList>
            <person name="Schelkunov M."/>
            <person name="Shtratnikova V."/>
            <person name="Makarenko M."/>
            <person name="Klepikova A."/>
            <person name="Omelchenko D."/>
            <person name="Novikova G."/>
            <person name="Obukhova E."/>
            <person name="Bogdanov V."/>
            <person name="Penin A."/>
            <person name="Logacheva M."/>
        </authorList>
    </citation>
    <scope>NUCLEOTIDE SEQUENCE</scope>
    <source>
        <strain evidence="3">Hsosn_3</strain>
        <tissue evidence="3">Leaf</tissue>
    </source>
</reference>
<dbReference type="AlphaFoldDB" id="A0AAD8H6I3"/>
<dbReference type="GO" id="GO:0016197">
    <property type="term" value="P:endosomal transport"/>
    <property type="evidence" value="ECO:0007669"/>
    <property type="project" value="TreeGrafter"/>
</dbReference>
<accession>A0AAD8H6I3</accession>
<keyword evidence="4" id="KW-1185">Reference proteome</keyword>
<comment type="similarity">
    <text evidence="1">Belongs to the BLOC1S1 family.</text>
</comment>
<proteinExistence type="inferred from homology"/>
<comment type="caution">
    <text evidence="3">The sequence shown here is derived from an EMBL/GenBank/DDBJ whole genome shotgun (WGS) entry which is preliminary data.</text>
</comment>
<sequence>MEKSSSSSSKNLEASLLQLISNHNQSSLSLKQHTDKAKKDAINNAIRVSDVLVESVNGGVEECYINQKRIELEIQALSSTVLRFAKQTDQWLVASRSLNNAVKEIGDFENWMKTMEFDCKSINAAIRNIHQV</sequence>
<evidence type="ECO:0000313" key="4">
    <source>
        <dbReference type="Proteomes" id="UP001237642"/>
    </source>
</evidence>
<name>A0AAD8H6I3_9APIA</name>
<evidence type="ECO:0000256" key="1">
    <source>
        <dbReference type="ARBA" id="ARBA00007133"/>
    </source>
</evidence>
<dbReference type="Proteomes" id="UP001237642">
    <property type="component" value="Unassembled WGS sequence"/>
</dbReference>
<dbReference type="GO" id="GO:0031083">
    <property type="term" value="C:BLOC-1 complex"/>
    <property type="evidence" value="ECO:0007669"/>
    <property type="project" value="InterPro"/>
</dbReference>
<dbReference type="PANTHER" id="PTHR13073">
    <property type="entry name" value="BLOC-1 COMPLEX SUBUNIT 1"/>
    <property type="match status" value="1"/>
</dbReference>
<dbReference type="InterPro" id="IPR009395">
    <property type="entry name" value="BLOC1S1"/>
</dbReference>